<dbReference type="Gene3D" id="3.40.190.10">
    <property type="entry name" value="Periplasmic binding protein-like II"/>
    <property type="match status" value="2"/>
</dbReference>
<organism evidence="6 7">
    <name type="scientific">Catenuloplanes niger</name>
    <dbReference type="NCBI Taxonomy" id="587534"/>
    <lineage>
        <taxon>Bacteria</taxon>
        <taxon>Bacillati</taxon>
        <taxon>Actinomycetota</taxon>
        <taxon>Actinomycetes</taxon>
        <taxon>Micromonosporales</taxon>
        <taxon>Micromonosporaceae</taxon>
        <taxon>Catenuloplanes</taxon>
    </lineage>
</organism>
<dbReference type="GO" id="GO:0003677">
    <property type="term" value="F:DNA binding"/>
    <property type="evidence" value="ECO:0007669"/>
    <property type="project" value="UniProtKB-KW"/>
</dbReference>
<keyword evidence="2" id="KW-0805">Transcription regulation</keyword>
<evidence type="ECO:0000256" key="2">
    <source>
        <dbReference type="ARBA" id="ARBA00023015"/>
    </source>
</evidence>
<dbReference type="SUPFAM" id="SSF46785">
    <property type="entry name" value="Winged helix' DNA-binding domain"/>
    <property type="match status" value="1"/>
</dbReference>
<keyword evidence="7" id="KW-1185">Reference proteome</keyword>
<dbReference type="RefSeq" id="WP_310413260.1">
    <property type="nucleotide sequence ID" value="NZ_JAVDYC010000001.1"/>
</dbReference>
<dbReference type="CDD" id="cd05466">
    <property type="entry name" value="PBP2_LTTR_substrate"/>
    <property type="match status" value="1"/>
</dbReference>
<comment type="caution">
    <text evidence="6">The sequence shown here is derived from an EMBL/GenBank/DDBJ whole genome shotgun (WGS) entry which is preliminary data.</text>
</comment>
<name>A0AAE3ZME0_9ACTN</name>
<evidence type="ECO:0000256" key="1">
    <source>
        <dbReference type="ARBA" id="ARBA00009437"/>
    </source>
</evidence>
<dbReference type="PROSITE" id="PS50931">
    <property type="entry name" value="HTH_LYSR"/>
    <property type="match status" value="1"/>
</dbReference>
<dbReference type="SUPFAM" id="SSF53850">
    <property type="entry name" value="Periplasmic binding protein-like II"/>
    <property type="match status" value="1"/>
</dbReference>
<evidence type="ECO:0000256" key="4">
    <source>
        <dbReference type="ARBA" id="ARBA00023163"/>
    </source>
</evidence>
<dbReference type="Gene3D" id="1.10.10.10">
    <property type="entry name" value="Winged helix-like DNA-binding domain superfamily/Winged helix DNA-binding domain"/>
    <property type="match status" value="1"/>
</dbReference>
<dbReference type="InterPro" id="IPR005119">
    <property type="entry name" value="LysR_subst-bd"/>
</dbReference>
<evidence type="ECO:0000256" key="3">
    <source>
        <dbReference type="ARBA" id="ARBA00023125"/>
    </source>
</evidence>
<evidence type="ECO:0000259" key="5">
    <source>
        <dbReference type="PROSITE" id="PS50931"/>
    </source>
</evidence>
<keyword evidence="3 6" id="KW-0238">DNA-binding</keyword>
<evidence type="ECO:0000313" key="7">
    <source>
        <dbReference type="Proteomes" id="UP001183629"/>
    </source>
</evidence>
<dbReference type="InterPro" id="IPR036390">
    <property type="entry name" value="WH_DNA-bd_sf"/>
</dbReference>
<protein>
    <submittedName>
        <fullName evidence="6">DNA-binding transcriptional LysR family regulator</fullName>
    </submittedName>
</protein>
<keyword evidence="4" id="KW-0804">Transcription</keyword>
<dbReference type="Pfam" id="PF03466">
    <property type="entry name" value="LysR_substrate"/>
    <property type="match status" value="1"/>
</dbReference>
<dbReference type="EMBL" id="JAVDYC010000001">
    <property type="protein sequence ID" value="MDR7322609.1"/>
    <property type="molecule type" value="Genomic_DNA"/>
</dbReference>
<comment type="similarity">
    <text evidence="1">Belongs to the LysR transcriptional regulatory family.</text>
</comment>
<gene>
    <name evidence="6" type="ORF">J2S44_002859</name>
</gene>
<proteinExistence type="inferred from homology"/>
<evidence type="ECO:0000313" key="6">
    <source>
        <dbReference type="EMBL" id="MDR7322609.1"/>
    </source>
</evidence>
<sequence length="335" mass="35388">MLTVMGATVRSTFFTVKDLKCSNLCAVRMNLTLAQLRLVVAVADSGSFTDAAERALISQPALSRAVQDVERVLGVRLFDRTTRSVAVTADGREFVRVAREILTGAENGLARFQAYRDGHHGTVTVGALPALAACVLPFACRRLAEERPDIRVRVLEADAMQILDHIRAGRADIAVTEAPEPAPDLRIQPIGDDRTVAVAPTGHPLAAAATASWRQWARHPVVAYRGGPHLPAGVKPSVAYEADTAATVAAMVAAGLGVAAMPLSALPLTSQESIAVIPLTHPLVSRPLAVVTRTVPAIAPSAETVLGILRSVRFDPLSGRAPALVDVTQNAHSRT</sequence>
<dbReference type="GO" id="GO:0032993">
    <property type="term" value="C:protein-DNA complex"/>
    <property type="evidence" value="ECO:0007669"/>
    <property type="project" value="TreeGrafter"/>
</dbReference>
<dbReference type="InterPro" id="IPR036388">
    <property type="entry name" value="WH-like_DNA-bd_sf"/>
</dbReference>
<dbReference type="GO" id="GO:0003700">
    <property type="term" value="F:DNA-binding transcription factor activity"/>
    <property type="evidence" value="ECO:0007669"/>
    <property type="project" value="InterPro"/>
</dbReference>
<reference evidence="6 7" key="1">
    <citation type="submission" date="2023-07" db="EMBL/GenBank/DDBJ databases">
        <title>Sequencing the genomes of 1000 actinobacteria strains.</title>
        <authorList>
            <person name="Klenk H.-P."/>
        </authorList>
    </citation>
    <scope>NUCLEOTIDE SEQUENCE [LARGE SCALE GENOMIC DNA]</scope>
    <source>
        <strain evidence="6 7">DSM 44711</strain>
    </source>
</reference>
<dbReference type="FunFam" id="1.10.10.10:FF:000001">
    <property type="entry name" value="LysR family transcriptional regulator"/>
    <property type="match status" value="1"/>
</dbReference>
<dbReference type="Proteomes" id="UP001183629">
    <property type="component" value="Unassembled WGS sequence"/>
</dbReference>
<dbReference type="AlphaFoldDB" id="A0AAE3ZME0"/>
<feature type="domain" description="HTH lysR-type" evidence="5">
    <location>
        <begin position="31"/>
        <end position="88"/>
    </location>
</feature>
<dbReference type="PANTHER" id="PTHR30346">
    <property type="entry name" value="TRANSCRIPTIONAL DUAL REGULATOR HCAR-RELATED"/>
    <property type="match status" value="1"/>
</dbReference>
<accession>A0AAE3ZME0</accession>
<dbReference type="PANTHER" id="PTHR30346:SF28">
    <property type="entry name" value="HTH-TYPE TRANSCRIPTIONAL REGULATOR CYNR"/>
    <property type="match status" value="1"/>
</dbReference>
<dbReference type="PRINTS" id="PR00039">
    <property type="entry name" value="HTHLYSR"/>
</dbReference>
<dbReference type="InterPro" id="IPR000847">
    <property type="entry name" value="LysR_HTH_N"/>
</dbReference>
<dbReference type="Pfam" id="PF00126">
    <property type="entry name" value="HTH_1"/>
    <property type="match status" value="1"/>
</dbReference>